<proteinExistence type="predicted"/>
<dbReference type="Proteomes" id="UP000004200">
    <property type="component" value="Unassembled WGS sequence"/>
</dbReference>
<comment type="caution">
    <text evidence="1">The sequence shown here is derived from an EMBL/GenBank/DDBJ whole genome shotgun (WGS) entry which is preliminary data.</text>
</comment>
<evidence type="ECO:0000313" key="1">
    <source>
        <dbReference type="EMBL" id="EGV30000.1"/>
    </source>
</evidence>
<sequence>MLQVRSVNLARLAPVFSNRAKTNSNYIRLQHFMRAFTIDQADIARTVGDLLPKEPPWVLTLNHTNWKLGRAEINLLVLGVAYRGLAIPLFWKALPKAGNSNMHERIALMDRYFDTFPSNQWPSSWPIASSSGANG</sequence>
<gene>
    <name evidence="1" type="ORF">ThidrDRAFT_2921</name>
</gene>
<keyword evidence="2" id="KW-1185">Reference proteome</keyword>
<name>G2E3Q8_9GAMM</name>
<accession>G2E3Q8</accession>
<dbReference type="EMBL" id="AFWT01000021">
    <property type="protein sequence ID" value="EGV30000.1"/>
    <property type="molecule type" value="Genomic_DNA"/>
</dbReference>
<protein>
    <submittedName>
        <fullName evidence="1">Transposase IS4 family protein</fullName>
    </submittedName>
</protein>
<dbReference type="STRING" id="765913.ThidrDRAFT_2921"/>
<organism evidence="1 2">
    <name type="scientific">Thiorhodococcus drewsii AZ1</name>
    <dbReference type="NCBI Taxonomy" id="765913"/>
    <lineage>
        <taxon>Bacteria</taxon>
        <taxon>Pseudomonadati</taxon>
        <taxon>Pseudomonadota</taxon>
        <taxon>Gammaproteobacteria</taxon>
        <taxon>Chromatiales</taxon>
        <taxon>Chromatiaceae</taxon>
        <taxon>Thiorhodococcus</taxon>
    </lineage>
</organism>
<evidence type="ECO:0000313" key="2">
    <source>
        <dbReference type="Proteomes" id="UP000004200"/>
    </source>
</evidence>
<dbReference type="AlphaFoldDB" id="G2E3Q8"/>
<reference evidence="1 2" key="1">
    <citation type="submission" date="2011-06" db="EMBL/GenBank/DDBJ databases">
        <title>The draft genome of Thiorhodococcus drewsii AZ1.</title>
        <authorList>
            <consortium name="US DOE Joint Genome Institute (JGI-PGF)"/>
            <person name="Lucas S."/>
            <person name="Han J."/>
            <person name="Lapidus A."/>
            <person name="Cheng J.-F."/>
            <person name="Goodwin L."/>
            <person name="Pitluck S."/>
            <person name="Peters L."/>
            <person name="Land M.L."/>
            <person name="Hauser L."/>
            <person name="Vogl K."/>
            <person name="Liu Z."/>
            <person name="Imhoff J."/>
            <person name="Thiel V."/>
            <person name="Frigaard N.-U."/>
            <person name="Bryant D.A."/>
            <person name="Woyke T.J."/>
        </authorList>
    </citation>
    <scope>NUCLEOTIDE SEQUENCE [LARGE SCALE GENOMIC DNA]</scope>
    <source>
        <strain evidence="1 2">AZ1</strain>
    </source>
</reference>
<dbReference type="eggNOG" id="COG3385">
    <property type="taxonomic scope" value="Bacteria"/>
</dbReference>